<keyword evidence="4" id="KW-0862">Zinc</keyword>
<evidence type="ECO:0000259" key="8">
    <source>
        <dbReference type="PROSITE" id="PS50089"/>
    </source>
</evidence>
<dbReference type="Gene3D" id="3.30.40.10">
    <property type="entry name" value="Zinc/RING finger domain, C3HC4 (zinc finger)"/>
    <property type="match status" value="2"/>
</dbReference>
<feature type="domain" description="RING-type" evidence="8">
    <location>
        <begin position="1453"/>
        <end position="1500"/>
    </location>
</feature>
<dbReference type="InterPro" id="IPR038718">
    <property type="entry name" value="SNF2-like_sf"/>
</dbReference>
<dbReference type="FunFam" id="3.40.50.10810:FF:000013">
    <property type="entry name" value="E3 ubiquitin-protein ligase SHPRH isoform X2"/>
    <property type="match status" value="1"/>
</dbReference>
<dbReference type="PROSITE" id="PS50089">
    <property type="entry name" value="ZF_RING_2"/>
    <property type="match status" value="1"/>
</dbReference>
<feature type="region of interest" description="Disordered" evidence="7">
    <location>
        <begin position="569"/>
        <end position="609"/>
    </location>
</feature>
<evidence type="ECO:0000313" key="10">
    <source>
        <dbReference type="EMBL" id="CAD7241780.1"/>
    </source>
</evidence>
<evidence type="ECO:0000256" key="7">
    <source>
        <dbReference type="SAM" id="MobiDB-lite"/>
    </source>
</evidence>
<dbReference type="PROSITE" id="PS00518">
    <property type="entry name" value="ZF_RING_1"/>
    <property type="match status" value="1"/>
</dbReference>
<dbReference type="Gene3D" id="3.40.50.300">
    <property type="entry name" value="P-loop containing nucleotide triphosphate hydrolases"/>
    <property type="match status" value="2"/>
</dbReference>
<dbReference type="SMART" id="SM00490">
    <property type="entry name" value="HELICc"/>
    <property type="match status" value="1"/>
</dbReference>
<evidence type="ECO:0000313" key="11">
    <source>
        <dbReference type="Proteomes" id="UP000677054"/>
    </source>
</evidence>
<dbReference type="PROSITE" id="PS51194">
    <property type="entry name" value="HELICASE_CTER"/>
    <property type="match status" value="1"/>
</dbReference>
<dbReference type="InterPro" id="IPR049730">
    <property type="entry name" value="SNF2/RAD54-like_C"/>
</dbReference>
<evidence type="ECO:0000256" key="5">
    <source>
        <dbReference type="PROSITE-ProRule" id="PRU00175"/>
    </source>
</evidence>
<dbReference type="InterPro" id="IPR013083">
    <property type="entry name" value="Znf_RING/FYVE/PHD"/>
</dbReference>
<evidence type="ECO:0000256" key="1">
    <source>
        <dbReference type="ARBA" id="ARBA00022723"/>
    </source>
</evidence>
<dbReference type="Pfam" id="PF00271">
    <property type="entry name" value="Helicase_C"/>
    <property type="match status" value="1"/>
</dbReference>
<accession>A0A7R8X2V2</accession>
<evidence type="ECO:0000259" key="9">
    <source>
        <dbReference type="PROSITE" id="PS51194"/>
    </source>
</evidence>
<dbReference type="InterPro" id="IPR001650">
    <property type="entry name" value="Helicase_C-like"/>
</dbReference>
<reference evidence="10" key="1">
    <citation type="submission" date="2020-11" db="EMBL/GenBank/DDBJ databases">
        <authorList>
            <person name="Tran Van P."/>
        </authorList>
    </citation>
    <scope>NUCLEOTIDE SEQUENCE</scope>
</reference>
<feature type="region of interest" description="Disordered" evidence="7">
    <location>
        <begin position="345"/>
        <end position="365"/>
    </location>
</feature>
<dbReference type="InterPro" id="IPR048686">
    <property type="entry name" value="SHPRH_helical_1st"/>
</dbReference>
<evidence type="ECO:0000256" key="4">
    <source>
        <dbReference type="ARBA" id="ARBA00022833"/>
    </source>
</evidence>
<evidence type="ECO:0000256" key="2">
    <source>
        <dbReference type="ARBA" id="ARBA00022771"/>
    </source>
</evidence>
<keyword evidence="6" id="KW-0175">Coiled coil</keyword>
<keyword evidence="3" id="KW-0378">Hydrolase</keyword>
<dbReference type="Proteomes" id="UP000677054">
    <property type="component" value="Unassembled WGS sequence"/>
</dbReference>
<evidence type="ECO:0008006" key="12">
    <source>
        <dbReference type="Google" id="ProtNLM"/>
    </source>
</evidence>
<dbReference type="PANTHER" id="PTHR45865">
    <property type="entry name" value="E3 UBIQUITIN-PROTEIN LIGASE SHPRH FAMILY MEMBER"/>
    <property type="match status" value="1"/>
</dbReference>
<dbReference type="Pfam" id="PF00176">
    <property type="entry name" value="SNF2-rel_dom"/>
    <property type="match status" value="1"/>
</dbReference>
<organism evidence="10">
    <name type="scientific">Darwinula stevensoni</name>
    <dbReference type="NCBI Taxonomy" id="69355"/>
    <lineage>
        <taxon>Eukaryota</taxon>
        <taxon>Metazoa</taxon>
        <taxon>Ecdysozoa</taxon>
        <taxon>Arthropoda</taxon>
        <taxon>Crustacea</taxon>
        <taxon>Oligostraca</taxon>
        <taxon>Ostracoda</taxon>
        <taxon>Podocopa</taxon>
        <taxon>Podocopida</taxon>
        <taxon>Darwinulocopina</taxon>
        <taxon>Darwinuloidea</taxon>
        <taxon>Darwinulidae</taxon>
        <taxon>Darwinula</taxon>
    </lineage>
</organism>
<dbReference type="InterPro" id="IPR017907">
    <property type="entry name" value="Znf_RING_CS"/>
</dbReference>
<dbReference type="SUPFAM" id="SSF52540">
    <property type="entry name" value="P-loop containing nucleoside triphosphate hydrolases"/>
    <property type="match status" value="3"/>
</dbReference>
<name>A0A7R8X2V2_9CRUS</name>
<dbReference type="PANTHER" id="PTHR45865:SF1">
    <property type="entry name" value="E3 UBIQUITIN-PROTEIN LIGASE SHPRH"/>
    <property type="match status" value="1"/>
</dbReference>
<dbReference type="InterPro" id="IPR052583">
    <property type="entry name" value="ATP-helicase/E3_Ub-Ligase"/>
</dbReference>
<dbReference type="GO" id="GO:0061630">
    <property type="term" value="F:ubiquitin protein ligase activity"/>
    <property type="evidence" value="ECO:0007669"/>
    <property type="project" value="TreeGrafter"/>
</dbReference>
<evidence type="ECO:0000256" key="6">
    <source>
        <dbReference type="SAM" id="Coils"/>
    </source>
</evidence>
<dbReference type="InterPro" id="IPR014001">
    <property type="entry name" value="Helicase_ATP-bd"/>
</dbReference>
<dbReference type="InterPro" id="IPR000330">
    <property type="entry name" value="SNF2_N"/>
</dbReference>
<gene>
    <name evidence="10" type="ORF">DSTB1V02_LOCUS1760</name>
</gene>
<dbReference type="InterPro" id="IPR001841">
    <property type="entry name" value="Znf_RING"/>
</dbReference>
<dbReference type="SMART" id="SM00487">
    <property type="entry name" value="DEXDc"/>
    <property type="match status" value="1"/>
</dbReference>
<dbReference type="InterPro" id="IPR048695">
    <property type="entry name" value="SHPRH_helical_2nd"/>
</dbReference>
<dbReference type="GO" id="GO:0005524">
    <property type="term" value="F:ATP binding"/>
    <property type="evidence" value="ECO:0007669"/>
    <property type="project" value="InterPro"/>
</dbReference>
<dbReference type="SUPFAM" id="SSF57850">
    <property type="entry name" value="RING/U-box"/>
    <property type="match status" value="1"/>
</dbReference>
<feature type="region of interest" description="Disordered" evidence="7">
    <location>
        <begin position="379"/>
        <end position="422"/>
    </location>
</feature>
<dbReference type="GO" id="GO:0008270">
    <property type="term" value="F:zinc ion binding"/>
    <property type="evidence" value="ECO:0007669"/>
    <property type="project" value="UniProtKB-KW"/>
</dbReference>
<dbReference type="Pfam" id="PF21325">
    <property type="entry name" value="SHPRH_helical-1st"/>
    <property type="match status" value="1"/>
</dbReference>
<dbReference type="CDD" id="cd18070">
    <property type="entry name" value="DEXQc_SHPRH"/>
    <property type="match status" value="1"/>
</dbReference>
<proteinExistence type="predicted"/>
<dbReference type="CDD" id="cd16569">
    <property type="entry name" value="RING-HC_SHPRH-like"/>
    <property type="match status" value="1"/>
</dbReference>
<dbReference type="GO" id="GO:0005634">
    <property type="term" value="C:nucleus"/>
    <property type="evidence" value="ECO:0007669"/>
    <property type="project" value="TreeGrafter"/>
</dbReference>
<dbReference type="OrthoDB" id="423559at2759"/>
<dbReference type="SUPFAM" id="SSF57903">
    <property type="entry name" value="FYVE/PHD zinc finger"/>
    <property type="match status" value="1"/>
</dbReference>
<dbReference type="InterPro" id="IPR027417">
    <property type="entry name" value="P-loop_NTPase"/>
</dbReference>
<protein>
    <recommendedName>
        <fullName evidence="12">E3 ubiquitin-protein ligase SHPRH</fullName>
    </recommendedName>
</protein>
<keyword evidence="1" id="KW-0479">Metal-binding</keyword>
<evidence type="ECO:0000256" key="3">
    <source>
        <dbReference type="ARBA" id="ARBA00022801"/>
    </source>
</evidence>
<dbReference type="InterPro" id="IPR019786">
    <property type="entry name" value="Zinc_finger_PHD-type_CS"/>
</dbReference>
<dbReference type="GO" id="GO:0006974">
    <property type="term" value="P:DNA damage response"/>
    <property type="evidence" value="ECO:0007669"/>
    <property type="project" value="TreeGrafter"/>
</dbReference>
<dbReference type="GO" id="GO:0000209">
    <property type="term" value="P:protein polyubiquitination"/>
    <property type="evidence" value="ECO:0007669"/>
    <property type="project" value="TreeGrafter"/>
</dbReference>
<feature type="compositionally biased region" description="Basic and acidic residues" evidence="7">
    <location>
        <begin position="379"/>
        <end position="414"/>
    </location>
</feature>
<dbReference type="Pfam" id="PF21324">
    <property type="entry name" value="SHPRH_helical-2nd"/>
    <property type="match status" value="1"/>
</dbReference>
<sequence length="1705" mass="195349">MPRVKAPNPSHLSLLVSQDSQILEGDQGSQNDFEDISADIITLGDSPEQIIIDDDDDDEVIVIPKLETSTEESYIQTSTDPVDLALKECSFYVPLSRTSRIKSKEFCAFLGELKLELADSTQGDLPDREQSWLYVSEQEGFSLFYYEWTKENGGEKRRSKKKEIERHYYKIRGCLPSRALAESRRHFQPKSRDSLEPLFSWIKENRKPLLINRDVQHPSLLPLLRPYQVDAVRWMLHREGVGHFNISDGDEEGKSMHCLYQEIEVLQVVSEGEYRKIPLYYNQYNGYLMKEQPVVPPPTQGGILADEMGLGKTVEVLACMLCHPCPNVPLPDWLPPLTKVAEEAMKKEDSQSNLQSSQKEHSYCRDKLDREQACREDIVNEAEREDGVNEAEREDKVNEAEKEDVVNEAEREDGVNEAENGNESINEPYALKSFQGCEMLQVQAHVEPAFLQHAAWDAPSTSKAFLDEVNLNNPIDMECANLQEEECGSTVKVESSPDVAESLQRSCVESVPNGEFEKDDYIGVQKMSPSQNDQQLCKTVECEDSRSNFTNRETYDTVATVIEEVIHKSGARRIKATPRNKPRPSKRRVKGNRKGKKDGKVKKKVTRKRGMSDRQKLTLLYEATIGILSGTKKLEMDSERRERNREFFKTRVQRKTFFECKCGAHESEDDGKGKIRVQCCQCGLWQHAECFRYNVADPRRGHYFCSHCWIQQEPVVSGATLIVSPASISMQWVEEIQKHTKHQDVKLHVYRGVYQEGYIQPRTLAHCDIVLTTYDILCKELDYIDLPHTNSEAGRTFRHPKRFMAVASPLPCVQWWRVCLDEAQMVEGIHTRPAEMASRLAAINRWCVTGTPIQRSLKGKSEYRDVIILDLFGLLHFLGVDPYWEEFWWKELLYGPYCSGDPAPLFNIMSQFMWRTAKQDVIDQIQLPAQDEDIHWLSFSPIEEYYYRHLHVAYAAQARERLCTFDENACLDQLDRHVLQWALSPLRRLRQACCHPLAIRGHGQSMTLNNTRMSMEKLLEHLIKKNKNEAEEIQRQLVAALNGLAAIHMIKEEWVEAAEKYREVLRSADEHKDQIKTDSLQKLHALHNLSELLEAGHADIPPTLRDSELRTQAKEIRDKYLEKYAAEVQASHESLHPIQAAIRECEDEMKGHWEWWADLLGICKAAGDEERLLASIKDELFSDKNSSTGFLRNIRQLSGLGYTLVGHLDELSNIRREVMQRFDRLLVEDTRDMVNEAVSCHLRNQQVRSKKRKTSCHLCMYHDLLEDYELQLFSVGTYTGHETIEAEGSKEGITVYGDLRRGNWEGSETEKTLRTILNFSRHRGPSVDLVQYGNMHLRLFENLRKEFKGLRIVWRKVYDQVSALDELTMCTTRLRLRFPGEPLPEKVTKKNPQVKEFSFILEPHEVELHRMKCESEKAVATNELRRRFGQLLYLQNLEGSDYAQRGGSNPESCPVCQRTLGTQWSVLPCGHCFCVECIRVLVTEYSCGPHRSSIRCPVCRELTGHYEISYVTTEGEDEGQEENAEPPVSIVGNHSTKVTAVVKVLRKIIRADPTAKALVFSTWGSVLDAIADALEENHITFRSLSQNARFQEKISSFRGSRDINVLLLPVHSGANGLNLIEATHVLITEPILNSAEELQAIGRVHRIGQDKSTVVHRFMVRGTVEERLYEVLRTHRTTTVETEESGHAKGNSLSIKSLKALFGSD</sequence>
<feature type="domain" description="Helicase C-terminal" evidence="9">
    <location>
        <begin position="1537"/>
        <end position="1699"/>
    </location>
</feature>
<dbReference type="EMBL" id="LR899693">
    <property type="protein sequence ID" value="CAD7241780.1"/>
    <property type="molecule type" value="Genomic_DNA"/>
</dbReference>
<dbReference type="SMART" id="SM00184">
    <property type="entry name" value="RING"/>
    <property type="match status" value="1"/>
</dbReference>
<dbReference type="GO" id="GO:0016787">
    <property type="term" value="F:hydrolase activity"/>
    <property type="evidence" value="ECO:0007669"/>
    <property type="project" value="UniProtKB-KW"/>
</dbReference>
<keyword evidence="11" id="KW-1185">Reference proteome</keyword>
<dbReference type="EMBL" id="CAJPEV010000176">
    <property type="protein sequence ID" value="CAG0881846.1"/>
    <property type="molecule type" value="Genomic_DNA"/>
</dbReference>
<dbReference type="Gene3D" id="3.40.50.10810">
    <property type="entry name" value="Tandem AAA-ATPase domain"/>
    <property type="match status" value="2"/>
</dbReference>
<dbReference type="PROSITE" id="PS01359">
    <property type="entry name" value="ZF_PHD_1"/>
    <property type="match status" value="1"/>
</dbReference>
<feature type="coiled-coil region" evidence="6">
    <location>
        <begin position="1012"/>
        <end position="1043"/>
    </location>
</feature>
<dbReference type="CDD" id="cd18793">
    <property type="entry name" value="SF2_C_SNF"/>
    <property type="match status" value="1"/>
</dbReference>
<keyword evidence="2 5" id="KW-0863">Zinc-finger</keyword>
<dbReference type="InterPro" id="IPR011011">
    <property type="entry name" value="Znf_FYVE_PHD"/>
</dbReference>